<evidence type="ECO:0000256" key="5">
    <source>
        <dbReference type="PROSITE-ProRule" id="PRU01248"/>
    </source>
</evidence>
<dbReference type="Gene3D" id="1.10.443.10">
    <property type="entry name" value="Intergrase catalytic core"/>
    <property type="match status" value="1"/>
</dbReference>
<protein>
    <recommendedName>
        <fullName evidence="9">Integrase</fullName>
    </recommendedName>
</protein>
<dbReference type="Pfam" id="PF13495">
    <property type="entry name" value="Phage_int_SAM_4"/>
    <property type="match status" value="1"/>
</dbReference>
<gene>
    <name evidence="8" type="ORF">ENT17_07945</name>
</gene>
<keyword evidence="2" id="KW-0229">DNA integration</keyword>
<keyword evidence="4" id="KW-0233">DNA recombination</keyword>
<dbReference type="GO" id="GO:0006310">
    <property type="term" value="P:DNA recombination"/>
    <property type="evidence" value="ECO:0007669"/>
    <property type="project" value="UniProtKB-KW"/>
</dbReference>
<keyword evidence="3 5" id="KW-0238">DNA-binding</keyword>
<dbReference type="GO" id="GO:0015074">
    <property type="term" value="P:DNA integration"/>
    <property type="evidence" value="ECO:0007669"/>
    <property type="project" value="UniProtKB-KW"/>
</dbReference>
<dbReference type="GO" id="GO:0003677">
    <property type="term" value="F:DNA binding"/>
    <property type="evidence" value="ECO:0007669"/>
    <property type="project" value="UniProtKB-UniRule"/>
</dbReference>
<feature type="domain" description="Tyr recombinase" evidence="6">
    <location>
        <begin position="112"/>
        <end position="304"/>
    </location>
</feature>
<comment type="similarity">
    <text evidence="1">Belongs to the 'phage' integrase family.</text>
</comment>
<dbReference type="InterPro" id="IPR004107">
    <property type="entry name" value="Integrase_SAM-like_N"/>
</dbReference>
<dbReference type="PANTHER" id="PTHR30349:SF41">
    <property type="entry name" value="INTEGRASE_RECOMBINASE PROTEIN MJ0367-RELATED"/>
    <property type="match status" value="1"/>
</dbReference>
<dbReference type="Gene3D" id="1.10.150.130">
    <property type="match status" value="1"/>
</dbReference>
<name>A0A7C4KZZ9_9CHLR</name>
<dbReference type="Pfam" id="PF00589">
    <property type="entry name" value="Phage_integrase"/>
    <property type="match status" value="1"/>
</dbReference>
<proteinExistence type="inferred from homology"/>
<comment type="caution">
    <text evidence="8">The sequence shown here is derived from an EMBL/GenBank/DDBJ whole genome shotgun (WGS) entry which is preliminary data.</text>
</comment>
<dbReference type="InterPro" id="IPR002104">
    <property type="entry name" value="Integrase_catalytic"/>
</dbReference>
<evidence type="ECO:0000256" key="3">
    <source>
        <dbReference type="ARBA" id="ARBA00023125"/>
    </source>
</evidence>
<feature type="domain" description="Core-binding (CB)" evidence="7">
    <location>
        <begin position="11"/>
        <end position="91"/>
    </location>
</feature>
<evidence type="ECO:0000256" key="2">
    <source>
        <dbReference type="ARBA" id="ARBA00022908"/>
    </source>
</evidence>
<dbReference type="PANTHER" id="PTHR30349">
    <property type="entry name" value="PHAGE INTEGRASE-RELATED"/>
    <property type="match status" value="1"/>
</dbReference>
<dbReference type="SUPFAM" id="SSF56349">
    <property type="entry name" value="DNA breaking-rejoining enzymes"/>
    <property type="match status" value="1"/>
</dbReference>
<dbReference type="InterPro" id="IPR011010">
    <property type="entry name" value="DNA_brk_join_enz"/>
</dbReference>
<dbReference type="InterPro" id="IPR044068">
    <property type="entry name" value="CB"/>
</dbReference>
<evidence type="ECO:0000256" key="4">
    <source>
        <dbReference type="ARBA" id="ARBA00023172"/>
    </source>
</evidence>
<evidence type="ECO:0000313" key="8">
    <source>
        <dbReference type="EMBL" id="HGS87537.1"/>
    </source>
</evidence>
<dbReference type="InterPro" id="IPR013762">
    <property type="entry name" value="Integrase-like_cat_sf"/>
</dbReference>
<evidence type="ECO:0000256" key="1">
    <source>
        <dbReference type="ARBA" id="ARBA00008857"/>
    </source>
</evidence>
<dbReference type="PROSITE" id="PS51898">
    <property type="entry name" value="TYR_RECOMBINASE"/>
    <property type="match status" value="1"/>
</dbReference>
<evidence type="ECO:0000259" key="6">
    <source>
        <dbReference type="PROSITE" id="PS51898"/>
    </source>
</evidence>
<dbReference type="PROSITE" id="PS51900">
    <property type="entry name" value="CB"/>
    <property type="match status" value="1"/>
</dbReference>
<reference evidence="8" key="1">
    <citation type="journal article" date="2020" name="mSystems">
        <title>Genome- and Community-Level Interaction Insights into Carbon Utilization and Element Cycling Functions of Hydrothermarchaeota in Hydrothermal Sediment.</title>
        <authorList>
            <person name="Zhou Z."/>
            <person name="Liu Y."/>
            <person name="Xu W."/>
            <person name="Pan J."/>
            <person name="Luo Z.H."/>
            <person name="Li M."/>
        </authorList>
    </citation>
    <scope>NUCLEOTIDE SEQUENCE [LARGE SCALE GENOMIC DNA]</scope>
    <source>
        <strain evidence="8">SpSt-556</strain>
    </source>
</reference>
<evidence type="ECO:0000259" key="7">
    <source>
        <dbReference type="PROSITE" id="PS51900"/>
    </source>
</evidence>
<dbReference type="AlphaFoldDB" id="A0A7C4KZZ9"/>
<dbReference type="InterPro" id="IPR010998">
    <property type="entry name" value="Integrase_recombinase_N"/>
</dbReference>
<organism evidence="8">
    <name type="scientific">Bellilinea caldifistulae</name>
    <dbReference type="NCBI Taxonomy" id="360411"/>
    <lineage>
        <taxon>Bacteria</taxon>
        <taxon>Bacillati</taxon>
        <taxon>Chloroflexota</taxon>
        <taxon>Anaerolineae</taxon>
        <taxon>Anaerolineales</taxon>
        <taxon>Anaerolineaceae</taxon>
        <taxon>Bellilinea</taxon>
    </lineage>
</organism>
<dbReference type="EMBL" id="DSXR01000079">
    <property type="protein sequence ID" value="HGS87537.1"/>
    <property type="molecule type" value="Genomic_DNA"/>
</dbReference>
<evidence type="ECO:0008006" key="9">
    <source>
        <dbReference type="Google" id="ProtNLM"/>
    </source>
</evidence>
<accession>A0A7C4KZZ9</accession>
<sequence>MSQNQTSQNSILFSSAVEQFLFAKRSQRLSNHTIRDYERTFRRFSETLPKDLPVSEITPFHIRRFLASLTCSKKTLLNTHVGLSSLWSWMVKENLCQSNIMKKVDRPRPEIRAIIPFSQDEVKKLFASIKWSSTYSRPGKRETSHRLKDYFRSRAIMLVLLDTGMRASELCGLRFSDFIDRSRIRVFGKGSKERILPLSPATTRAIDDYVKYERIKIQDQGEYIFVTANGKKMRADDLYHRISKIGERAGIHSHPHRFRHTFAINFLRNGGDIYSLQAMLGHSSLEMVKRYLAIARADVEMAHRKASPVINWCLE</sequence>
<dbReference type="InterPro" id="IPR050090">
    <property type="entry name" value="Tyrosine_recombinase_XerCD"/>
</dbReference>